<reference evidence="2 3" key="1">
    <citation type="journal article" date="2021" name="Elife">
        <title>Chloroplast acquisition without the gene transfer in kleptoplastic sea slugs, Plakobranchus ocellatus.</title>
        <authorList>
            <person name="Maeda T."/>
            <person name="Takahashi S."/>
            <person name="Yoshida T."/>
            <person name="Shimamura S."/>
            <person name="Takaki Y."/>
            <person name="Nagai Y."/>
            <person name="Toyoda A."/>
            <person name="Suzuki Y."/>
            <person name="Arimoto A."/>
            <person name="Ishii H."/>
            <person name="Satoh N."/>
            <person name="Nishiyama T."/>
            <person name="Hasebe M."/>
            <person name="Maruyama T."/>
            <person name="Minagawa J."/>
            <person name="Obokata J."/>
            <person name="Shigenobu S."/>
        </authorList>
    </citation>
    <scope>NUCLEOTIDE SEQUENCE [LARGE SCALE GENOMIC DNA]</scope>
</reference>
<dbReference type="Proteomes" id="UP000735302">
    <property type="component" value="Unassembled WGS sequence"/>
</dbReference>
<organism evidence="2 3">
    <name type="scientific">Plakobranchus ocellatus</name>
    <dbReference type="NCBI Taxonomy" id="259542"/>
    <lineage>
        <taxon>Eukaryota</taxon>
        <taxon>Metazoa</taxon>
        <taxon>Spiralia</taxon>
        <taxon>Lophotrochozoa</taxon>
        <taxon>Mollusca</taxon>
        <taxon>Gastropoda</taxon>
        <taxon>Heterobranchia</taxon>
        <taxon>Euthyneura</taxon>
        <taxon>Panpulmonata</taxon>
        <taxon>Sacoglossa</taxon>
        <taxon>Placobranchoidea</taxon>
        <taxon>Plakobranchidae</taxon>
        <taxon>Plakobranchus</taxon>
    </lineage>
</organism>
<comment type="caution">
    <text evidence="2">The sequence shown here is derived from an EMBL/GenBank/DDBJ whole genome shotgun (WGS) entry which is preliminary data.</text>
</comment>
<dbReference type="AlphaFoldDB" id="A0AAV4DDA0"/>
<protein>
    <submittedName>
        <fullName evidence="2">Uncharacterized protein</fullName>
    </submittedName>
</protein>
<name>A0AAV4DDA0_9GAST</name>
<evidence type="ECO:0000313" key="2">
    <source>
        <dbReference type="EMBL" id="GFO42104.1"/>
    </source>
</evidence>
<proteinExistence type="predicted"/>
<accession>A0AAV4DDA0</accession>
<sequence length="69" mass="7597">MYRNRKSINTSTHLVPSGLGEALKHLLGSDLDLNLGPLTDSYLPYQNSKQKRKKASAKQSGKAIKSRGQ</sequence>
<dbReference type="EMBL" id="BLXT01007756">
    <property type="protein sequence ID" value="GFO42104.1"/>
    <property type="molecule type" value="Genomic_DNA"/>
</dbReference>
<gene>
    <name evidence="2" type="ORF">PoB_006860900</name>
</gene>
<keyword evidence="3" id="KW-1185">Reference proteome</keyword>
<evidence type="ECO:0000256" key="1">
    <source>
        <dbReference type="SAM" id="MobiDB-lite"/>
    </source>
</evidence>
<feature type="region of interest" description="Disordered" evidence="1">
    <location>
        <begin position="44"/>
        <end position="69"/>
    </location>
</feature>
<evidence type="ECO:0000313" key="3">
    <source>
        <dbReference type="Proteomes" id="UP000735302"/>
    </source>
</evidence>